<evidence type="ECO:0000313" key="5">
    <source>
        <dbReference type="Proteomes" id="UP000271003"/>
    </source>
</evidence>
<evidence type="ECO:0000313" key="4">
    <source>
        <dbReference type="EMBL" id="BBF23246.1"/>
    </source>
</evidence>
<dbReference type="PANTHER" id="PTHR10908:SF0">
    <property type="entry name" value="SEROTONIN N-ACETYLTRANSFERASE"/>
    <property type="match status" value="1"/>
</dbReference>
<organism evidence="4 5">
    <name type="scientific">Sutterella megalosphaeroides</name>
    <dbReference type="NCBI Taxonomy" id="2494234"/>
    <lineage>
        <taxon>Bacteria</taxon>
        <taxon>Pseudomonadati</taxon>
        <taxon>Pseudomonadota</taxon>
        <taxon>Betaproteobacteria</taxon>
        <taxon>Burkholderiales</taxon>
        <taxon>Sutterellaceae</taxon>
        <taxon>Sutterella</taxon>
    </lineage>
</organism>
<dbReference type="CDD" id="cd04301">
    <property type="entry name" value="NAT_SF"/>
    <property type="match status" value="1"/>
</dbReference>
<dbReference type="InterPro" id="IPR016181">
    <property type="entry name" value="Acyl_CoA_acyltransferase"/>
</dbReference>
<feature type="domain" description="N-acetyltransferase" evidence="3">
    <location>
        <begin position="2"/>
        <end position="160"/>
    </location>
</feature>
<gene>
    <name evidence="4" type="ORF">SUTMEG_11370</name>
</gene>
<protein>
    <submittedName>
        <fullName evidence="4">GNAT family N-acetyltransferase</fullName>
    </submittedName>
</protein>
<dbReference type="Pfam" id="PF00583">
    <property type="entry name" value="Acetyltransf_1"/>
    <property type="match status" value="1"/>
</dbReference>
<evidence type="ECO:0000256" key="1">
    <source>
        <dbReference type="ARBA" id="ARBA00022679"/>
    </source>
</evidence>
<dbReference type="EMBL" id="AP018786">
    <property type="protein sequence ID" value="BBF23246.1"/>
    <property type="molecule type" value="Genomic_DNA"/>
</dbReference>
<dbReference type="InterPro" id="IPR000182">
    <property type="entry name" value="GNAT_dom"/>
</dbReference>
<dbReference type="RefSeq" id="WP_120176874.1">
    <property type="nucleotide sequence ID" value="NZ_AP018786.1"/>
</dbReference>
<keyword evidence="5" id="KW-1185">Reference proteome</keyword>
<dbReference type="SUPFAM" id="SSF55729">
    <property type="entry name" value="Acyl-CoA N-acyltransferases (Nat)"/>
    <property type="match status" value="1"/>
</dbReference>
<dbReference type="Gene3D" id="3.40.630.30">
    <property type="match status" value="1"/>
</dbReference>
<sequence length="161" mass="18239">MFRIRSVTPADLDILTDIEAQSFPEAEKATRESFEKRLAVFSDHFLILEDAGRPVGLIDGMVTDQRTITDDLYEDATKHNPKGRFQSVFGLAVIPEYRRRGCGTMLLRAFVEYARGQGREGVILTCKEHLIDFYGATGFRKVGLSESVHGGARWYDMELIF</sequence>
<dbReference type="AlphaFoldDB" id="A0A2Z6IES5"/>
<dbReference type="InterPro" id="IPR051635">
    <property type="entry name" value="SNAT-like"/>
</dbReference>
<dbReference type="Proteomes" id="UP000271003">
    <property type="component" value="Chromosome"/>
</dbReference>
<keyword evidence="1 4" id="KW-0808">Transferase</keyword>
<reference evidence="4 5" key="1">
    <citation type="journal article" date="2018" name="Int. J. Syst. Evol. Microbiol.">
        <title>Mesosutterella multiformis gen. nov., sp. nov., a member of the family Sutterellaceae and Sutterella megalosphaeroides sp. nov., isolated from human faeces.</title>
        <authorList>
            <person name="Sakamoto M."/>
            <person name="Ikeyama N."/>
            <person name="Kunihiro T."/>
            <person name="Iino T."/>
            <person name="Yuki M."/>
            <person name="Ohkuma M."/>
        </authorList>
    </citation>
    <scope>NUCLEOTIDE SEQUENCE [LARGE SCALE GENOMIC DNA]</scope>
    <source>
        <strain evidence="4 5">6FBBBH3</strain>
    </source>
</reference>
<evidence type="ECO:0000259" key="3">
    <source>
        <dbReference type="PROSITE" id="PS51186"/>
    </source>
</evidence>
<dbReference type="GO" id="GO:0008080">
    <property type="term" value="F:N-acetyltransferase activity"/>
    <property type="evidence" value="ECO:0007669"/>
    <property type="project" value="UniProtKB-ARBA"/>
</dbReference>
<dbReference type="OrthoDB" id="9800962at2"/>
<accession>A0A2Z6IES5</accession>
<dbReference type="PROSITE" id="PS51186">
    <property type="entry name" value="GNAT"/>
    <property type="match status" value="1"/>
</dbReference>
<evidence type="ECO:0000256" key="2">
    <source>
        <dbReference type="ARBA" id="ARBA00023315"/>
    </source>
</evidence>
<dbReference type="PANTHER" id="PTHR10908">
    <property type="entry name" value="SEROTONIN N-ACETYLTRANSFERASE"/>
    <property type="match status" value="1"/>
</dbReference>
<proteinExistence type="predicted"/>
<keyword evidence="2" id="KW-0012">Acyltransferase</keyword>
<name>A0A2Z6IES5_9BURK</name>
<dbReference type="KEGG" id="sutt:SUTMEG_11370"/>